<accession>A0A8K0GYK7</accession>
<dbReference type="SUPFAM" id="SSF54427">
    <property type="entry name" value="NTF2-like"/>
    <property type="match status" value="1"/>
</dbReference>
<dbReference type="InterPro" id="IPR032710">
    <property type="entry name" value="NTF2-like_dom_sf"/>
</dbReference>
<proteinExistence type="predicted"/>
<dbReference type="EMBL" id="VOIH02000007">
    <property type="protein sequence ID" value="KAF3442395.1"/>
    <property type="molecule type" value="Genomic_DNA"/>
</dbReference>
<gene>
    <name evidence="2" type="ORF">FNV43_RR16311</name>
</gene>
<evidence type="ECO:0000313" key="3">
    <source>
        <dbReference type="Proteomes" id="UP000796880"/>
    </source>
</evidence>
<reference evidence="2" key="1">
    <citation type="submission" date="2020-03" db="EMBL/GenBank/DDBJ databases">
        <title>A high-quality chromosome-level genome assembly of a woody plant with both climbing and erect habits, Rhamnella rubrinervis.</title>
        <authorList>
            <person name="Lu Z."/>
            <person name="Yang Y."/>
            <person name="Zhu X."/>
            <person name="Sun Y."/>
        </authorList>
    </citation>
    <scope>NUCLEOTIDE SEQUENCE</scope>
    <source>
        <strain evidence="2">BYM</strain>
        <tissue evidence="2">Leaf</tissue>
    </source>
</reference>
<comment type="caution">
    <text evidence="2">The sequence shown here is derived from an EMBL/GenBank/DDBJ whole genome shotgun (WGS) entry which is preliminary data.</text>
</comment>
<dbReference type="PANTHER" id="PTHR31723:SF4">
    <property type="entry name" value="PATHOGENESIS-RELATED FAMILY PROTEIN"/>
    <property type="match status" value="1"/>
</dbReference>
<evidence type="ECO:0000256" key="1">
    <source>
        <dbReference type="SAM" id="MobiDB-lite"/>
    </source>
</evidence>
<protein>
    <recommendedName>
        <fullName evidence="4">Pathogen-related protein</fullName>
    </recommendedName>
</protein>
<dbReference type="AlphaFoldDB" id="A0A8K0GYK7"/>
<dbReference type="PANTHER" id="PTHR31723">
    <property type="entry name" value="PATHOGENESIS-RELATED FAMILY PROTEIN"/>
    <property type="match status" value="1"/>
</dbReference>
<dbReference type="OrthoDB" id="65445at2759"/>
<organism evidence="2 3">
    <name type="scientific">Rhamnella rubrinervis</name>
    <dbReference type="NCBI Taxonomy" id="2594499"/>
    <lineage>
        <taxon>Eukaryota</taxon>
        <taxon>Viridiplantae</taxon>
        <taxon>Streptophyta</taxon>
        <taxon>Embryophyta</taxon>
        <taxon>Tracheophyta</taxon>
        <taxon>Spermatophyta</taxon>
        <taxon>Magnoliopsida</taxon>
        <taxon>eudicotyledons</taxon>
        <taxon>Gunneridae</taxon>
        <taxon>Pentapetalae</taxon>
        <taxon>rosids</taxon>
        <taxon>fabids</taxon>
        <taxon>Rosales</taxon>
        <taxon>Rhamnaceae</taxon>
        <taxon>rhamnoid group</taxon>
        <taxon>Rhamneae</taxon>
        <taxon>Rhamnella</taxon>
    </lineage>
</organism>
<evidence type="ECO:0000313" key="2">
    <source>
        <dbReference type="EMBL" id="KAF3442395.1"/>
    </source>
</evidence>
<feature type="region of interest" description="Disordered" evidence="1">
    <location>
        <begin position="256"/>
        <end position="278"/>
    </location>
</feature>
<keyword evidence="3" id="KW-1185">Reference proteome</keyword>
<evidence type="ECO:0008006" key="4">
    <source>
        <dbReference type="Google" id="ProtNLM"/>
    </source>
</evidence>
<dbReference type="InterPro" id="IPR053218">
    <property type="entry name" value="Pathogen-related_defense"/>
</dbReference>
<dbReference type="Proteomes" id="UP000796880">
    <property type="component" value="Unassembled WGS sequence"/>
</dbReference>
<name>A0A8K0GYK7_9ROSA</name>
<sequence length="278" mass="31620">MGRKSPSTPHRVVSIFRKFGNSEIMCFGEKDILDMATEEGSGRINIVGDMYRSFLNDEEGKIEWRYGAPPTYDTVNQLFEQGRTKEWPKGSLEETVQNAVKSWEMEISYKTRVQDIKTINPTKFNLVVNGREGLSAEETVRLGTYNALLKNSLPKEFKVYKAEEETYETSHEHFRTAFPRGFAWEVLQVFSGPPLISYKFRHWGFFEGPYKGHAPTGELVQFFGLGTIKVDDSLKVEDLEIYFDPAELFGGLLKGKPTSSESESLSCPFSKLTTKSES</sequence>
<dbReference type="Gene3D" id="3.10.450.50">
    <property type="match status" value="1"/>
</dbReference>